<gene>
    <name evidence="2" type="ORF">JI749_13805</name>
</gene>
<dbReference type="Gene3D" id="2.40.10.220">
    <property type="entry name" value="predicted glycosyltransferase like domains"/>
    <property type="match status" value="1"/>
</dbReference>
<feature type="domain" description="PilZ" evidence="1">
    <location>
        <begin position="3"/>
        <end position="80"/>
    </location>
</feature>
<dbReference type="RefSeq" id="WP_201655004.1">
    <property type="nucleotide sequence ID" value="NZ_CP068047.1"/>
</dbReference>
<dbReference type="Proteomes" id="UP000595460">
    <property type="component" value="Chromosome"/>
</dbReference>
<accession>A0ABX7BU22</accession>
<evidence type="ECO:0000313" key="3">
    <source>
        <dbReference type="Proteomes" id="UP000595460"/>
    </source>
</evidence>
<reference evidence="2 3" key="1">
    <citation type="submission" date="2021-01" db="EMBL/GenBank/DDBJ databases">
        <title>Genome seq and assembly of Devosia sp. G19.</title>
        <authorList>
            <person name="Chhetri G."/>
        </authorList>
    </citation>
    <scope>NUCLEOTIDE SEQUENCE [LARGE SCALE GENOMIC DNA]</scope>
    <source>
        <strain evidence="2 3">G19</strain>
    </source>
</reference>
<dbReference type="EMBL" id="CP068047">
    <property type="protein sequence ID" value="QQR35422.1"/>
    <property type="molecule type" value="Genomic_DNA"/>
</dbReference>
<dbReference type="SUPFAM" id="SSF141371">
    <property type="entry name" value="PilZ domain-like"/>
    <property type="match status" value="1"/>
</dbReference>
<dbReference type="InterPro" id="IPR009875">
    <property type="entry name" value="PilZ_domain"/>
</dbReference>
<organism evidence="2 3">
    <name type="scientific">Devosia oryziradicis</name>
    <dbReference type="NCBI Taxonomy" id="2801335"/>
    <lineage>
        <taxon>Bacteria</taxon>
        <taxon>Pseudomonadati</taxon>
        <taxon>Pseudomonadota</taxon>
        <taxon>Alphaproteobacteria</taxon>
        <taxon>Hyphomicrobiales</taxon>
        <taxon>Devosiaceae</taxon>
        <taxon>Devosia</taxon>
    </lineage>
</organism>
<dbReference type="Pfam" id="PF07238">
    <property type="entry name" value="PilZ"/>
    <property type="match status" value="1"/>
</dbReference>
<evidence type="ECO:0000313" key="2">
    <source>
        <dbReference type="EMBL" id="QQR35422.1"/>
    </source>
</evidence>
<keyword evidence="3" id="KW-1185">Reference proteome</keyword>
<evidence type="ECO:0000259" key="1">
    <source>
        <dbReference type="Pfam" id="PF07238"/>
    </source>
</evidence>
<name>A0ABX7BU22_9HYPH</name>
<protein>
    <submittedName>
        <fullName evidence="2">PilZ domain-containing protein</fullName>
    </submittedName>
</protein>
<sequence length="81" mass="9208">MTERRALPRQAVHLEATIVTGGGLTRFDGAVLNMSAMGARVDVPDDHELPESFYMLMPDHRLQPCRIVWREGMRVGLRFEV</sequence>
<proteinExistence type="predicted"/>